<gene>
    <name evidence="3" type="ORF">K8U72_02040</name>
</gene>
<evidence type="ECO:0000259" key="1">
    <source>
        <dbReference type="Pfam" id="PF10022"/>
    </source>
</evidence>
<evidence type="ECO:0000313" key="4">
    <source>
        <dbReference type="Proteomes" id="UP000697330"/>
    </source>
</evidence>
<dbReference type="AlphaFoldDB" id="A0A921GEU9"/>
<dbReference type="Pfam" id="PF20938">
    <property type="entry name" value="DUF2264_C"/>
    <property type="match status" value="1"/>
</dbReference>
<dbReference type="PIRSF" id="PIRSF014753">
    <property type="entry name" value="UCP014753"/>
    <property type="match status" value="1"/>
</dbReference>
<dbReference type="InterPro" id="IPR049237">
    <property type="entry name" value="DUF2264_C"/>
</dbReference>
<dbReference type="EMBL" id="DYWQ01000027">
    <property type="protein sequence ID" value="HJF44554.1"/>
    <property type="molecule type" value="Genomic_DNA"/>
</dbReference>
<comment type="caution">
    <text evidence="3">The sequence shown here is derived from an EMBL/GenBank/DDBJ whole genome shotgun (WGS) entry which is preliminary data.</text>
</comment>
<dbReference type="PANTHER" id="PTHR35339">
    <property type="entry name" value="LINALOOL DEHYDRATASE_ISOMERASE DOMAIN-CONTAINING PROTEIN"/>
    <property type="match status" value="1"/>
</dbReference>
<dbReference type="InterPro" id="IPR049349">
    <property type="entry name" value="DUF2264_N"/>
</dbReference>
<dbReference type="InterPro" id="IPR016624">
    <property type="entry name" value="UCP014753"/>
</dbReference>
<evidence type="ECO:0000313" key="3">
    <source>
        <dbReference type="EMBL" id="HJF44554.1"/>
    </source>
</evidence>
<protein>
    <submittedName>
        <fullName evidence="3">DUF2264 domain-containing protein</fullName>
    </submittedName>
</protein>
<evidence type="ECO:0000259" key="2">
    <source>
        <dbReference type="Pfam" id="PF20938"/>
    </source>
</evidence>
<sequence>MTRRHRDLSTRDDLIAWLRGLLPDPYAYPATSGSTYDEDVRRFEWVARPLWAVFSLLASGEYDEELVEPYVRRVKDGLDPEGPLAFPEPTLPRRQIIVEMEVFGYGLLVCPEGLLSRLTPAERDRLVTWLNLANGVDLPWGGWFCSRALVNAGLAAAGLPYDAERLALDLRSIESMYAGDGWYENGRPFQRDHYIGLSFHFVLLLLRRFAPEACPLPDEEARAAAFERDYVSWFDQQGRSVPFGRGIFYRFGHGCFWAAEALTGMHSLDLGEVKRLLMQHLRWWHAHLVPTSGPLAPGYGYPNLSLVENYCSPASPARALRSLVVLALPASDEFWSIAEREPVREPVRAEPGPGVLAVSGPHHSYLLSATQFGGPTVSGGMSRYGKLCYSSAFGWNISRDVCGLSYFAVDSCLALSIAGLDQYVSRDRVDMGEVREGFAHTLWRYASIAQVETWLIPVNESTHVRIHHVESSSSLDVCEGAFPLFGWNPKEDVPEEERDGAVLLSRVSEAGRLWRSGIVDARACDDTLERSVEEAGLADIMHGVLWSDRDADVVLQDPNTNIYSCERSAVPVLRARITAGTTWLACVVCGEPGYPAK</sequence>
<accession>A0A921GEU9</accession>
<feature type="domain" description="DUF2264" evidence="1">
    <location>
        <begin position="27"/>
        <end position="340"/>
    </location>
</feature>
<name>A0A921GEU9_9ACTN</name>
<feature type="domain" description="DUF2264" evidence="2">
    <location>
        <begin position="353"/>
        <end position="591"/>
    </location>
</feature>
<dbReference type="Proteomes" id="UP000697330">
    <property type="component" value="Unassembled WGS sequence"/>
</dbReference>
<reference evidence="3" key="2">
    <citation type="submission" date="2021-09" db="EMBL/GenBank/DDBJ databases">
        <authorList>
            <person name="Gilroy R."/>
        </authorList>
    </citation>
    <scope>NUCLEOTIDE SEQUENCE</scope>
    <source>
        <strain evidence="3">CHK124-7917</strain>
    </source>
</reference>
<dbReference type="PANTHER" id="PTHR35339:SF4">
    <property type="entry name" value="LINALOOL DEHYDRATASE_ISOMERASE DOMAIN-CONTAINING PROTEIN"/>
    <property type="match status" value="1"/>
</dbReference>
<dbReference type="RefSeq" id="WP_274958578.1">
    <property type="nucleotide sequence ID" value="NZ_DYWQ01000027.1"/>
</dbReference>
<organism evidence="3 4">
    <name type="scientific">Thermophilibacter provencensis</name>
    <dbReference type="NCBI Taxonomy" id="1852386"/>
    <lineage>
        <taxon>Bacteria</taxon>
        <taxon>Bacillati</taxon>
        <taxon>Actinomycetota</taxon>
        <taxon>Coriobacteriia</taxon>
        <taxon>Coriobacteriales</taxon>
        <taxon>Atopobiaceae</taxon>
        <taxon>Thermophilibacter</taxon>
    </lineage>
</organism>
<dbReference type="Pfam" id="PF10022">
    <property type="entry name" value="DUF2264"/>
    <property type="match status" value="1"/>
</dbReference>
<proteinExistence type="predicted"/>
<reference evidence="3" key="1">
    <citation type="journal article" date="2021" name="PeerJ">
        <title>Extensive microbial diversity within the chicken gut microbiome revealed by metagenomics and culture.</title>
        <authorList>
            <person name="Gilroy R."/>
            <person name="Ravi A."/>
            <person name="Getino M."/>
            <person name="Pursley I."/>
            <person name="Horton D.L."/>
            <person name="Alikhan N.F."/>
            <person name="Baker D."/>
            <person name="Gharbi K."/>
            <person name="Hall N."/>
            <person name="Watson M."/>
            <person name="Adriaenssens E.M."/>
            <person name="Foster-Nyarko E."/>
            <person name="Jarju S."/>
            <person name="Secka A."/>
            <person name="Antonio M."/>
            <person name="Oren A."/>
            <person name="Chaudhuri R.R."/>
            <person name="La Ragione R."/>
            <person name="Hildebrand F."/>
            <person name="Pallen M.J."/>
        </authorList>
    </citation>
    <scope>NUCLEOTIDE SEQUENCE</scope>
    <source>
        <strain evidence="3">CHK124-7917</strain>
    </source>
</reference>